<dbReference type="SUPFAM" id="SSF55455">
    <property type="entry name" value="SRF-like"/>
    <property type="match status" value="1"/>
</dbReference>
<organism evidence="7 8">
    <name type="scientific">Gossypium gossypioides</name>
    <name type="common">Mexican cotton</name>
    <name type="synonym">Selera gossypioides</name>
    <dbReference type="NCBI Taxonomy" id="34282"/>
    <lineage>
        <taxon>Eukaryota</taxon>
        <taxon>Viridiplantae</taxon>
        <taxon>Streptophyta</taxon>
        <taxon>Embryophyta</taxon>
        <taxon>Tracheophyta</taxon>
        <taxon>Spermatophyta</taxon>
        <taxon>Magnoliopsida</taxon>
        <taxon>eudicotyledons</taxon>
        <taxon>Gunneridae</taxon>
        <taxon>Pentapetalae</taxon>
        <taxon>rosids</taxon>
        <taxon>malvids</taxon>
        <taxon>Malvales</taxon>
        <taxon>Malvaceae</taxon>
        <taxon>Malvoideae</taxon>
        <taxon>Gossypium</taxon>
    </lineage>
</organism>
<feature type="domain" description="MADS-box" evidence="6">
    <location>
        <begin position="1"/>
        <end position="49"/>
    </location>
</feature>
<proteinExistence type="predicted"/>
<keyword evidence="8" id="KW-1185">Reference proteome</keyword>
<dbReference type="GO" id="GO:0045944">
    <property type="term" value="P:positive regulation of transcription by RNA polymerase II"/>
    <property type="evidence" value="ECO:0007669"/>
    <property type="project" value="InterPro"/>
</dbReference>
<dbReference type="GO" id="GO:0005634">
    <property type="term" value="C:nucleus"/>
    <property type="evidence" value="ECO:0007669"/>
    <property type="project" value="UniProtKB-SubCell"/>
</dbReference>
<dbReference type="InterPro" id="IPR036879">
    <property type="entry name" value="TF_MADSbox_sf"/>
</dbReference>
<dbReference type="PANTHER" id="PTHR48019">
    <property type="entry name" value="SERUM RESPONSE FACTOR HOMOLOG"/>
    <property type="match status" value="1"/>
</dbReference>
<evidence type="ECO:0000259" key="6">
    <source>
        <dbReference type="PROSITE" id="PS50066"/>
    </source>
</evidence>
<dbReference type="Proteomes" id="UP000593579">
    <property type="component" value="Unassembled WGS sequence"/>
</dbReference>
<dbReference type="PROSITE" id="PS50066">
    <property type="entry name" value="MADS_BOX_2"/>
    <property type="match status" value="1"/>
</dbReference>
<keyword evidence="4" id="KW-0804">Transcription</keyword>
<dbReference type="InterPro" id="IPR050142">
    <property type="entry name" value="MADS-box/MEF2_TF"/>
</dbReference>
<evidence type="ECO:0000256" key="2">
    <source>
        <dbReference type="ARBA" id="ARBA00023015"/>
    </source>
</evidence>
<dbReference type="GO" id="GO:0000987">
    <property type="term" value="F:cis-regulatory region sequence-specific DNA binding"/>
    <property type="evidence" value="ECO:0007669"/>
    <property type="project" value="InterPro"/>
</dbReference>
<evidence type="ECO:0000256" key="5">
    <source>
        <dbReference type="ARBA" id="ARBA00023242"/>
    </source>
</evidence>
<comment type="subcellular location">
    <subcellularLocation>
        <location evidence="1">Nucleus</location>
    </subcellularLocation>
</comment>
<keyword evidence="3" id="KW-0238">DNA-binding</keyword>
<protein>
    <recommendedName>
        <fullName evidence="6">MADS-box domain-containing protein</fullName>
    </recommendedName>
</protein>
<keyword evidence="5" id="KW-0539">Nucleus</keyword>
<evidence type="ECO:0000256" key="3">
    <source>
        <dbReference type="ARBA" id="ARBA00023125"/>
    </source>
</evidence>
<dbReference type="SMART" id="SM00432">
    <property type="entry name" value="MADS"/>
    <property type="match status" value="1"/>
</dbReference>
<gene>
    <name evidence="7" type="ORF">Gogos_021107</name>
</gene>
<evidence type="ECO:0000313" key="7">
    <source>
        <dbReference type="EMBL" id="MBA0754250.1"/>
    </source>
</evidence>
<dbReference type="Pfam" id="PF00319">
    <property type="entry name" value="SRF-TF"/>
    <property type="match status" value="1"/>
</dbReference>
<dbReference type="OrthoDB" id="779403at2759"/>
<dbReference type="GO" id="GO:0046983">
    <property type="term" value="F:protein dimerization activity"/>
    <property type="evidence" value="ECO:0007669"/>
    <property type="project" value="InterPro"/>
</dbReference>
<keyword evidence="2" id="KW-0805">Transcription regulation</keyword>
<dbReference type="InterPro" id="IPR033897">
    <property type="entry name" value="SRF-like_MADS-box"/>
</dbReference>
<dbReference type="EMBL" id="JABEZY010260712">
    <property type="protein sequence ID" value="MBA0754250.1"/>
    <property type="molecule type" value="Genomic_DNA"/>
</dbReference>
<comment type="caution">
    <text evidence="7">The sequence shown here is derived from an EMBL/GenBank/DDBJ whole genome shotgun (WGS) entry which is preliminary data.</text>
</comment>
<sequence>MSRKKIKLAYITNDSARKTTYKRRSKGLVKKVRELTTPCGIEAFAIINSPDFGSQAEVWPSLEDARRLLSKFKQLPLSKQNNKMLNQESFLEQSLAKDTQQLWKLQEENYRKELNKVMFESLSGNGILQSLNTMDLNEVGRLVKKNLTNIDDRIRVLTKASRS</sequence>
<evidence type="ECO:0000256" key="1">
    <source>
        <dbReference type="ARBA" id="ARBA00004123"/>
    </source>
</evidence>
<evidence type="ECO:0000256" key="4">
    <source>
        <dbReference type="ARBA" id="ARBA00023163"/>
    </source>
</evidence>
<reference evidence="7 8" key="1">
    <citation type="journal article" date="2019" name="Genome Biol. Evol.">
        <title>Insights into the evolution of the New World diploid cottons (Gossypium, subgenus Houzingenia) based on genome sequencing.</title>
        <authorList>
            <person name="Grover C.E."/>
            <person name="Arick M.A. 2nd"/>
            <person name="Thrash A."/>
            <person name="Conover J.L."/>
            <person name="Sanders W.S."/>
            <person name="Peterson D.G."/>
            <person name="Frelichowski J.E."/>
            <person name="Scheffler J.A."/>
            <person name="Scheffler B.E."/>
            <person name="Wendel J.F."/>
        </authorList>
    </citation>
    <scope>NUCLEOTIDE SEQUENCE [LARGE SCALE GENOMIC DNA]</scope>
    <source>
        <strain evidence="7">5</strain>
        <tissue evidence="7">Leaf</tissue>
    </source>
</reference>
<accession>A0A7J9D0I5</accession>
<dbReference type="InterPro" id="IPR002100">
    <property type="entry name" value="TF_MADSbox"/>
</dbReference>
<evidence type="ECO:0000313" key="8">
    <source>
        <dbReference type="Proteomes" id="UP000593579"/>
    </source>
</evidence>
<dbReference type="AlphaFoldDB" id="A0A7J9D0I5"/>
<dbReference type="GO" id="GO:0000981">
    <property type="term" value="F:DNA-binding transcription factor activity, RNA polymerase II-specific"/>
    <property type="evidence" value="ECO:0007669"/>
    <property type="project" value="InterPro"/>
</dbReference>
<name>A0A7J9D0I5_GOSGO</name>
<dbReference type="Gene3D" id="3.40.1810.10">
    <property type="entry name" value="Transcription factor, MADS-box"/>
    <property type="match status" value="1"/>
</dbReference>
<dbReference type="CDD" id="cd00266">
    <property type="entry name" value="MADS_SRF_like"/>
    <property type="match status" value="1"/>
</dbReference>